<comment type="caution">
    <text evidence="1">The sequence shown here is derived from an EMBL/GenBank/DDBJ whole genome shotgun (WGS) entry which is preliminary data.</text>
</comment>
<keyword evidence="2" id="KW-1185">Reference proteome</keyword>
<evidence type="ECO:0000313" key="2">
    <source>
        <dbReference type="Proteomes" id="UP000256869"/>
    </source>
</evidence>
<dbReference type="EMBL" id="QRDY01000039">
    <property type="protein sequence ID" value="RED51745.1"/>
    <property type="molecule type" value="Genomic_DNA"/>
</dbReference>
<organism evidence="1 2">
    <name type="scientific">Cohnella lupini</name>
    <dbReference type="NCBI Taxonomy" id="1294267"/>
    <lineage>
        <taxon>Bacteria</taxon>
        <taxon>Bacillati</taxon>
        <taxon>Bacillota</taxon>
        <taxon>Bacilli</taxon>
        <taxon>Bacillales</taxon>
        <taxon>Paenibacillaceae</taxon>
        <taxon>Cohnella</taxon>
    </lineage>
</organism>
<proteinExistence type="predicted"/>
<dbReference type="AlphaFoldDB" id="A0A3D9HQT0"/>
<sequence>MFEVFGIGSDFGGIMERCTNYSSNRGAKRQFWNEMFELFELSGAILAKLLGDARIIRVKGTVWRSRSLLKEEGGDSTISLLFRLDSTIVTGGPKVMKNLKILGKIHNIIGVRLVRIFGKIGVLRNNMESAEEDNEFGK</sequence>
<gene>
    <name evidence="1" type="ORF">DFP95_1392</name>
</gene>
<protein>
    <submittedName>
        <fullName evidence="1">Uncharacterized protein</fullName>
    </submittedName>
</protein>
<evidence type="ECO:0000313" key="1">
    <source>
        <dbReference type="EMBL" id="RED51745.1"/>
    </source>
</evidence>
<reference evidence="1 2" key="1">
    <citation type="submission" date="2018-07" db="EMBL/GenBank/DDBJ databases">
        <title>Genomic Encyclopedia of Type Strains, Phase III (KMG-III): the genomes of soil and plant-associated and newly described type strains.</title>
        <authorList>
            <person name="Whitman W."/>
        </authorList>
    </citation>
    <scope>NUCLEOTIDE SEQUENCE [LARGE SCALE GENOMIC DNA]</scope>
    <source>
        <strain evidence="1 2">CECT 8236</strain>
    </source>
</reference>
<name>A0A3D9HQT0_9BACL</name>
<accession>A0A3D9HQT0</accession>
<dbReference type="Proteomes" id="UP000256869">
    <property type="component" value="Unassembled WGS sequence"/>
</dbReference>